<dbReference type="PANTHER" id="PTHR15887">
    <property type="entry name" value="TRANSMEMBRANE PROTEIN 69"/>
    <property type="match status" value="1"/>
</dbReference>
<sequence>MSTPLTSSPTGTPLPRWAARLGYAGLIPFVALAAAAWLAPAAHRAQAAFALLAYGATIASFLGAIHWGLAMRGPLTPQPGPFVWGVFPSLVAWVALLLPLSQGLVTMALLLGICLAVDRRSYPAYGLGDWLGMRLHLTVVAALCMLAGSMAA</sequence>
<dbReference type="RefSeq" id="WP_313866972.1">
    <property type="nucleotide sequence ID" value="NZ_CP132507.1"/>
</dbReference>
<accession>A0ABZ0AY87</accession>
<proteinExistence type="predicted"/>
<keyword evidence="1" id="KW-0812">Transmembrane</keyword>
<keyword evidence="1" id="KW-0472">Membrane</keyword>
<feature type="transmembrane region" description="Helical" evidence="1">
    <location>
        <begin position="51"/>
        <end position="70"/>
    </location>
</feature>
<dbReference type="PANTHER" id="PTHR15887:SF1">
    <property type="entry name" value="TRANSMEMBRANE PROTEIN 69"/>
    <property type="match status" value="1"/>
</dbReference>
<keyword evidence="3" id="KW-1185">Reference proteome</keyword>
<dbReference type="Proteomes" id="UP001302257">
    <property type="component" value="Chromosome"/>
</dbReference>
<evidence type="ECO:0000256" key="1">
    <source>
        <dbReference type="SAM" id="Phobius"/>
    </source>
</evidence>
<organism evidence="2 3">
    <name type="scientific">Rhodoferax mekongensis</name>
    <dbReference type="NCBI Taxonomy" id="3068341"/>
    <lineage>
        <taxon>Bacteria</taxon>
        <taxon>Pseudomonadati</taxon>
        <taxon>Pseudomonadota</taxon>
        <taxon>Betaproteobacteria</taxon>
        <taxon>Burkholderiales</taxon>
        <taxon>Comamonadaceae</taxon>
        <taxon>Rhodoferax</taxon>
    </lineage>
</organism>
<name>A0ABZ0AY87_9BURK</name>
<dbReference type="Pfam" id="PF11911">
    <property type="entry name" value="DUF3429"/>
    <property type="match status" value="1"/>
</dbReference>
<reference evidence="2 3" key="1">
    <citation type="submission" date="2023-08" db="EMBL/GenBank/DDBJ databases">
        <title>Rhodoferax potami sp. nov. and Rhodoferax mekongensis sp. nov., isolated from the Mekong River in Thailand.</title>
        <authorList>
            <person name="Kitikhun S."/>
            <person name="Charoenyingcharoen P."/>
            <person name="Siriarchawattana P."/>
            <person name="Likhitrattanapisal S."/>
            <person name="Nilsakha T."/>
            <person name="Chanpet A."/>
            <person name="Rattanawaree P."/>
            <person name="Ingsriswang S."/>
        </authorList>
    </citation>
    <scope>NUCLEOTIDE SEQUENCE [LARGE SCALE GENOMIC DNA]</scope>
    <source>
        <strain evidence="2 3">TBRC 17307</strain>
    </source>
</reference>
<dbReference type="InterPro" id="IPR021836">
    <property type="entry name" value="DUF3429"/>
</dbReference>
<evidence type="ECO:0000313" key="2">
    <source>
        <dbReference type="EMBL" id="WNO04111.1"/>
    </source>
</evidence>
<feature type="transmembrane region" description="Helical" evidence="1">
    <location>
        <begin position="20"/>
        <end position="39"/>
    </location>
</feature>
<dbReference type="EMBL" id="CP132507">
    <property type="protein sequence ID" value="WNO04111.1"/>
    <property type="molecule type" value="Genomic_DNA"/>
</dbReference>
<evidence type="ECO:0000313" key="3">
    <source>
        <dbReference type="Proteomes" id="UP001302257"/>
    </source>
</evidence>
<protein>
    <submittedName>
        <fullName evidence="2">DUF3429 domain-containing protein</fullName>
    </submittedName>
</protein>
<feature type="transmembrane region" description="Helical" evidence="1">
    <location>
        <begin position="90"/>
        <end position="118"/>
    </location>
</feature>
<keyword evidence="1" id="KW-1133">Transmembrane helix</keyword>
<gene>
    <name evidence="2" type="ORF">RAN89_14540</name>
</gene>